<feature type="transmembrane region" description="Helical" evidence="6">
    <location>
        <begin position="276"/>
        <end position="293"/>
    </location>
</feature>
<evidence type="ECO:0000256" key="4">
    <source>
        <dbReference type="ARBA" id="ARBA00022989"/>
    </source>
</evidence>
<feature type="transmembrane region" description="Helical" evidence="6">
    <location>
        <begin position="46"/>
        <end position="67"/>
    </location>
</feature>
<evidence type="ECO:0000256" key="5">
    <source>
        <dbReference type="ARBA" id="ARBA00023136"/>
    </source>
</evidence>
<dbReference type="AlphaFoldDB" id="A0A7C5UVY3"/>
<dbReference type="Pfam" id="PF07690">
    <property type="entry name" value="MFS_1"/>
    <property type="match status" value="1"/>
</dbReference>
<proteinExistence type="predicted"/>
<sequence length="389" mass="42819">MKKLSRILTVFYLLGLISLFADMVYEGGRSVSGAYLKGLEAPPLGAALIGFGEFIGLVFRFFSGYLATVYQSSKTLWLFTFSGYMMTALSIPMLAFAGAWHFAVMLYIFDRIGKGLRAPTRDVILAEVSEGIGVGKGFGIHELMDQVGAFIGPLLVAVMLVYWGYRGAFLSLLIPGIISIALILTAWSMYPTLKSIGIERPRIGFKGFGKSFWIYVAASSILALGFMHWSIASYYLKTQGVLSDVEIGLMYSIAMIVDAVVAIPLGALFDRIGLRILFINPILAFLFILMLLYTPHKLLLLSAIPWGIVMCSEESIMRASIVKLVEPSKRPLAYGLFGVVFGLSWAIGGYIYSMFLTSKTHLIVYTLTTAITSLYLYHILTSHIKGSQT</sequence>
<dbReference type="PANTHER" id="PTHR42688:SF1">
    <property type="entry name" value="BLR5212 PROTEIN"/>
    <property type="match status" value="1"/>
</dbReference>
<dbReference type="GO" id="GO:0005886">
    <property type="term" value="C:plasma membrane"/>
    <property type="evidence" value="ECO:0007669"/>
    <property type="project" value="UniProtKB-SubCell"/>
</dbReference>
<evidence type="ECO:0000313" key="7">
    <source>
        <dbReference type="EMBL" id="HHR97088.1"/>
    </source>
</evidence>
<comment type="subcellular location">
    <subcellularLocation>
        <location evidence="1">Cell membrane</location>
        <topology evidence="1">Multi-pass membrane protein</topology>
    </subcellularLocation>
</comment>
<feature type="transmembrane region" description="Helical" evidence="6">
    <location>
        <begin position="362"/>
        <end position="380"/>
    </location>
</feature>
<organism evidence="7">
    <name type="scientific">Ignisphaera aggregans</name>
    <dbReference type="NCBI Taxonomy" id="334771"/>
    <lineage>
        <taxon>Archaea</taxon>
        <taxon>Thermoproteota</taxon>
        <taxon>Thermoprotei</taxon>
        <taxon>Desulfurococcales</taxon>
        <taxon>Desulfurococcaceae</taxon>
        <taxon>Ignisphaera</taxon>
    </lineage>
</organism>
<dbReference type="EMBL" id="DRUB01000192">
    <property type="protein sequence ID" value="HHR97088.1"/>
    <property type="molecule type" value="Genomic_DNA"/>
</dbReference>
<dbReference type="GO" id="GO:0022857">
    <property type="term" value="F:transmembrane transporter activity"/>
    <property type="evidence" value="ECO:0007669"/>
    <property type="project" value="InterPro"/>
</dbReference>
<dbReference type="Gene3D" id="1.20.1250.20">
    <property type="entry name" value="MFS general substrate transporter like domains"/>
    <property type="match status" value="2"/>
</dbReference>
<feature type="transmembrane region" description="Helical" evidence="6">
    <location>
        <begin position="333"/>
        <end position="356"/>
    </location>
</feature>
<reference evidence="7" key="1">
    <citation type="journal article" date="2020" name="mSystems">
        <title>Genome- and Community-Level Interaction Insights into Carbon Utilization and Element Cycling Functions of Hydrothermarchaeota in Hydrothermal Sediment.</title>
        <authorList>
            <person name="Zhou Z."/>
            <person name="Liu Y."/>
            <person name="Xu W."/>
            <person name="Pan J."/>
            <person name="Luo Z.H."/>
            <person name="Li M."/>
        </authorList>
    </citation>
    <scope>NUCLEOTIDE SEQUENCE [LARGE SCALE GENOMIC DNA]</scope>
    <source>
        <strain evidence="7">SpSt-1</strain>
    </source>
</reference>
<evidence type="ECO:0000256" key="6">
    <source>
        <dbReference type="SAM" id="Phobius"/>
    </source>
</evidence>
<comment type="caution">
    <text evidence="7">The sequence shown here is derived from an EMBL/GenBank/DDBJ whole genome shotgun (WGS) entry which is preliminary data.</text>
</comment>
<keyword evidence="5 6" id="KW-0472">Membrane</keyword>
<feature type="transmembrane region" description="Helical" evidence="6">
    <location>
        <begin position="87"/>
        <end position="109"/>
    </location>
</feature>
<keyword evidence="4 6" id="KW-1133">Transmembrane helix</keyword>
<gene>
    <name evidence="7" type="ORF">ENL47_09930</name>
</gene>
<feature type="transmembrane region" description="Helical" evidence="6">
    <location>
        <begin position="212"/>
        <end position="236"/>
    </location>
</feature>
<dbReference type="PANTHER" id="PTHR42688">
    <property type="entry name" value="CONSERVED PROTEIN"/>
    <property type="match status" value="1"/>
</dbReference>
<feature type="transmembrane region" description="Helical" evidence="6">
    <location>
        <begin position="6"/>
        <end position="25"/>
    </location>
</feature>
<keyword evidence="3 6" id="KW-0812">Transmembrane</keyword>
<dbReference type="SUPFAM" id="SSF103473">
    <property type="entry name" value="MFS general substrate transporter"/>
    <property type="match status" value="1"/>
</dbReference>
<accession>A0A7C5UVY3</accession>
<dbReference type="InterPro" id="IPR052425">
    <property type="entry name" value="Uncharacterized_MFS-type"/>
</dbReference>
<feature type="transmembrane region" description="Helical" evidence="6">
    <location>
        <begin position="248"/>
        <end position="269"/>
    </location>
</feature>
<evidence type="ECO:0000256" key="1">
    <source>
        <dbReference type="ARBA" id="ARBA00004651"/>
    </source>
</evidence>
<keyword evidence="2" id="KW-1003">Cell membrane</keyword>
<evidence type="ECO:0000256" key="3">
    <source>
        <dbReference type="ARBA" id="ARBA00022692"/>
    </source>
</evidence>
<dbReference type="InterPro" id="IPR011701">
    <property type="entry name" value="MFS"/>
</dbReference>
<protein>
    <submittedName>
        <fullName evidence="7">MFS transporter</fullName>
    </submittedName>
</protein>
<feature type="transmembrane region" description="Helical" evidence="6">
    <location>
        <begin position="171"/>
        <end position="191"/>
    </location>
</feature>
<evidence type="ECO:0000256" key="2">
    <source>
        <dbReference type="ARBA" id="ARBA00022475"/>
    </source>
</evidence>
<dbReference type="InterPro" id="IPR036259">
    <property type="entry name" value="MFS_trans_sf"/>
</dbReference>
<dbReference type="CDD" id="cd17370">
    <property type="entry name" value="MFS_MJ1317_like"/>
    <property type="match status" value="1"/>
</dbReference>
<name>A0A7C5UVY3_9CREN</name>